<proteinExistence type="predicted"/>
<dbReference type="AlphaFoldDB" id="A0A4Y1ZXR8"/>
<sequence length="48" mass="5548">MIPGVLPHNTCPFQDYFGNVKLYNILIDQDSRQRARHGMLTTPADKFK</sequence>
<protein>
    <submittedName>
        <fullName evidence="1">Uncharacterized protein</fullName>
    </submittedName>
</protein>
<dbReference type="Proteomes" id="UP000499080">
    <property type="component" value="Unassembled WGS sequence"/>
</dbReference>
<gene>
    <name evidence="1" type="ORF">AVEN_220416_1</name>
</gene>
<name>A0A4Y1ZXR8_ARAVE</name>
<comment type="caution">
    <text evidence="1">The sequence shown here is derived from an EMBL/GenBank/DDBJ whole genome shotgun (WGS) entry which is preliminary data.</text>
</comment>
<evidence type="ECO:0000313" key="1">
    <source>
        <dbReference type="EMBL" id="GBL72268.1"/>
    </source>
</evidence>
<accession>A0A4Y1ZXR8</accession>
<keyword evidence="2" id="KW-1185">Reference proteome</keyword>
<evidence type="ECO:0000313" key="2">
    <source>
        <dbReference type="Proteomes" id="UP000499080"/>
    </source>
</evidence>
<reference evidence="1 2" key="1">
    <citation type="journal article" date="2019" name="Sci. Rep.">
        <title>Orb-weaving spider Araneus ventricosus genome elucidates the spidroin gene catalogue.</title>
        <authorList>
            <person name="Kono N."/>
            <person name="Nakamura H."/>
            <person name="Ohtoshi R."/>
            <person name="Moran D.A.P."/>
            <person name="Shinohara A."/>
            <person name="Yoshida Y."/>
            <person name="Fujiwara M."/>
            <person name="Mori M."/>
            <person name="Tomita M."/>
            <person name="Arakawa K."/>
        </authorList>
    </citation>
    <scope>NUCLEOTIDE SEQUENCE [LARGE SCALE GENOMIC DNA]</scope>
</reference>
<organism evidence="1 2">
    <name type="scientific">Araneus ventricosus</name>
    <name type="common">Orbweaver spider</name>
    <name type="synonym">Epeira ventricosa</name>
    <dbReference type="NCBI Taxonomy" id="182803"/>
    <lineage>
        <taxon>Eukaryota</taxon>
        <taxon>Metazoa</taxon>
        <taxon>Ecdysozoa</taxon>
        <taxon>Arthropoda</taxon>
        <taxon>Chelicerata</taxon>
        <taxon>Arachnida</taxon>
        <taxon>Araneae</taxon>
        <taxon>Araneomorphae</taxon>
        <taxon>Entelegynae</taxon>
        <taxon>Araneoidea</taxon>
        <taxon>Araneidae</taxon>
        <taxon>Araneus</taxon>
    </lineage>
</organism>
<dbReference type="EMBL" id="BGPR01078914">
    <property type="protein sequence ID" value="GBL72268.1"/>
    <property type="molecule type" value="Genomic_DNA"/>
</dbReference>
<feature type="non-terminal residue" evidence="1">
    <location>
        <position position="48"/>
    </location>
</feature>